<reference evidence="1" key="2">
    <citation type="submission" date="2021-01" db="EMBL/GenBank/DDBJ databases">
        <authorList>
            <person name="Schikora-Tamarit M.A."/>
        </authorList>
    </citation>
    <scope>NUCLEOTIDE SEQUENCE</scope>
    <source>
        <strain evidence="1">CBS2887</strain>
    </source>
</reference>
<evidence type="ECO:0000313" key="1">
    <source>
        <dbReference type="EMBL" id="KAH3681841.1"/>
    </source>
</evidence>
<protein>
    <submittedName>
        <fullName evidence="1">Uncharacterized protein</fullName>
    </submittedName>
</protein>
<evidence type="ECO:0000313" key="2">
    <source>
        <dbReference type="Proteomes" id="UP000774326"/>
    </source>
</evidence>
<gene>
    <name evidence="1" type="ORF">WICPIJ_007195</name>
</gene>
<sequence>MLQNDNLRFFKIDQVSTDVGEDLIVEGQLGQLLTNSEDQIGQVRKEDLLLLVRLSRELVQESHGLDERIVEEVALNKIVKRDTLLRVSVDQLGEDGEQILRNILQYLARTVLLQKIVKLLVVVLVVACRVVTVDERRVVVKKLKAMLMKFGILGSYCLMKYSSNSAGWMWPNPPSFQSEFSLMKIEQGWMAKWINLACS</sequence>
<dbReference type="EMBL" id="JAEUBG010004185">
    <property type="protein sequence ID" value="KAH3681841.1"/>
    <property type="molecule type" value="Genomic_DNA"/>
</dbReference>
<proteinExistence type="predicted"/>
<dbReference type="Proteomes" id="UP000774326">
    <property type="component" value="Unassembled WGS sequence"/>
</dbReference>
<dbReference type="AlphaFoldDB" id="A0A9P8TK61"/>
<name>A0A9P8TK61_WICPI</name>
<comment type="caution">
    <text evidence="1">The sequence shown here is derived from an EMBL/GenBank/DDBJ whole genome shotgun (WGS) entry which is preliminary data.</text>
</comment>
<organism evidence="1 2">
    <name type="scientific">Wickerhamomyces pijperi</name>
    <name type="common">Yeast</name>
    <name type="synonym">Pichia pijperi</name>
    <dbReference type="NCBI Taxonomy" id="599730"/>
    <lineage>
        <taxon>Eukaryota</taxon>
        <taxon>Fungi</taxon>
        <taxon>Dikarya</taxon>
        <taxon>Ascomycota</taxon>
        <taxon>Saccharomycotina</taxon>
        <taxon>Saccharomycetes</taxon>
        <taxon>Phaffomycetales</taxon>
        <taxon>Wickerhamomycetaceae</taxon>
        <taxon>Wickerhamomyces</taxon>
    </lineage>
</organism>
<keyword evidence="2" id="KW-1185">Reference proteome</keyword>
<reference evidence="1" key="1">
    <citation type="journal article" date="2021" name="Open Biol.">
        <title>Shared evolutionary footprints suggest mitochondrial oxidative damage underlies multiple complex I losses in fungi.</title>
        <authorList>
            <person name="Schikora-Tamarit M.A."/>
            <person name="Marcet-Houben M."/>
            <person name="Nosek J."/>
            <person name="Gabaldon T."/>
        </authorList>
    </citation>
    <scope>NUCLEOTIDE SEQUENCE</scope>
    <source>
        <strain evidence="1">CBS2887</strain>
    </source>
</reference>
<accession>A0A9P8TK61</accession>